<feature type="compositionally biased region" description="Polar residues" evidence="1">
    <location>
        <begin position="643"/>
        <end position="675"/>
    </location>
</feature>
<comment type="caution">
    <text evidence="3">The sequence shown here is derived from an EMBL/GenBank/DDBJ whole genome shotgun (WGS) entry which is preliminary data.</text>
</comment>
<protein>
    <submittedName>
        <fullName evidence="3">Uncharacterized protein</fullName>
    </submittedName>
</protein>
<accession>A0ABD3QGN4</accession>
<dbReference type="EMBL" id="JABMIG020000038">
    <property type="protein sequence ID" value="KAL3799583.1"/>
    <property type="molecule type" value="Genomic_DNA"/>
</dbReference>
<dbReference type="AlphaFoldDB" id="A0ABD3QGN4"/>
<sequence>MNQHSHPAPFCSSPAAKGTQLTKFAFLLSAALPEGSTTPVIGLNHHIELARCFVPSGIISCSSLSMHGSNSCSNGGDSSAALQERLASLNMNSPIYKSSSPDSVASTPKMLLTNTVRTMEELMESRLSGTVLQLLNTANSSAGHTRVMVHLLSPSRTPIKICTVVTRFESSQEADDKAEPEEGQQQTVARMVFKAVLDVKIFGEVTTVELSAPVVIIGRFDGSAAAAAVAGGAGGSQGPLLTSVDINFDCVALLRDMISNARILVKAAVTEAAALSVKIGSIAGGATPLVGGGKGAENVSGLDGGIAGDAISGSAGMLAVALNLRTQQQQQQQQQQENSSLLTPASLHLGKSPALGSSPLDNTTALGLVSSASTQGHDSTANLASLSSLLNSSSSNHLGSTANLSSHPLSSMLSLASFGSLASLGTIGTKNTFASLLKSSNSLNQLNSEWLLKRPRSNHILRRHLQNVGGAVGPGGSGSNANATFDFGSTTTAGHGTQGHNLFQGLAGGGLNDFSGSSVAKNPRFGNVSNDSIGAGVNVNSVVRFKDPAPSPSTHEVAAAALGGMKSQDQTLKQTLLDKAEDMLPKSPTTAGAVNVYPKQQLDLLREMLLKKSGGATQGAASGQLKSQADFLRELLGTGLAASSVSGQANPSGTSLQAHDGQPQNRAQSLNQAPRQPTPPPTSETKPEPTTTTTNIHKGLFSWLEKDSMFLTEEKIKEQNRIHAKKQQESREAPMPLRFFSSAEEGNLERMGEVLFGGEKRKSGTAQGATKKRKTQKA</sequence>
<evidence type="ECO:0000313" key="2">
    <source>
        <dbReference type="EMBL" id="KAL3785674.1"/>
    </source>
</evidence>
<feature type="region of interest" description="Disordered" evidence="1">
    <location>
        <begin position="643"/>
        <end position="696"/>
    </location>
</feature>
<organism evidence="3 4">
    <name type="scientific">Cyclotella cryptica</name>
    <dbReference type="NCBI Taxonomy" id="29204"/>
    <lineage>
        <taxon>Eukaryota</taxon>
        <taxon>Sar</taxon>
        <taxon>Stramenopiles</taxon>
        <taxon>Ochrophyta</taxon>
        <taxon>Bacillariophyta</taxon>
        <taxon>Coscinodiscophyceae</taxon>
        <taxon>Thalassiosirophycidae</taxon>
        <taxon>Stephanodiscales</taxon>
        <taxon>Stephanodiscaceae</taxon>
        <taxon>Cyclotella</taxon>
    </lineage>
</organism>
<proteinExistence type="predicted"/>
<reference evidence="3 4" key="1">
    <citation type="journal article" date="2020" name="G3 (Bethesda)">
        <title>Improved Reference Genome for Cyclotella cryptica CCMP332, a Model for Cell Wall Morphogenesis, Salinity Adaptation, and Lipid Production in Diatoms (Bacillariophyta).</title>
        <authorList>
            <person name="Roberts W.R."/>
            <person name="Downey K.M."/>
            <person name="Ruck E.C."/>
            <person name="Traller J.C."/>
            <person name="Alverson A.J."/>
        </authorList>
    </citation>
    <scope>NUCLEOTIDE SEQUENCE [LARGE SCALE GENOMIC DNA]</scope>
    <source>
        <strain evidence="3 4">CCMP332</strain>
    </source>
</reference>
<evidence type="ECO:0000313" key="3">
    <source>
        <dbReference type="EMBL" id="KAL3799583.1"/>
    </source>
</evidence>
<evidence type="ECO:0000313" key="4">
    <source>
        <dbReference type="Proteomes" id="UP001516023"/>
    </source>
</evidence>
<gene>
    <name evidence="2" type="ORF">HJC23_001945</name>
    <name evidence="3" type="ORF">HJC23_008710</name>
</gene>
<keyword evidence="4" id="KW-1185">Reference proteome</keyword>
<feature type="compositionally biased region" description="Basic and acidic residues" evidence="1">
    <location>
        <begin position="721"/>
        <end position="732"/>
    </location>
</feature>
<reference evidence="3" key="2">
    <citation type="submission" date="2024-11" db="EMBL/GenBank/DDBJ databases">
        <authorList>
            <person name="Roberts W.R."/>
            <person name="Alverson A.J."/>
        </authorList>
    </citation>
    <scope>NUCLEOTIDE SEQUENCE</scope>
    <source>
        <strain evidence="3">CCMP332</strain>
    </source>
</reference>
<feature type="region of interest" description="Disordered" evidence="1">
    <location>
        <begin position="721"/>
        <end position="778"/>
    </location>
</feature>
<dbReference type="EMBL" id="JABMIG020000212">
    <property type="protein sequence ID" value="KAL3785674.1"/>
    <property type="molecule type" value="Genomic_DNA"/>
</dbReference>
<evidence type="ECO:0000256" key="1">
    <source>
        <dbReference type="SAM" id="MobiDB-lite"/>
    </source>
</evidence>
<feature type="compositionally biased region" description="Basic and acidic residues" evidence="1">
    <location>
        <begin position="747"/>
        <end position="762"/>
    </location>
</feature>
<name>A0ABD3QGN4_9STRA</name>
<dbReference type="Proteomes" id="UP001516023">
    <property type="component" value="Unassembled WGS sequence"/>
</dbReference>